<gene>
    <name evidence="4" type="ORF">H8B09_22985</name>
</gene>
<dbReference type="EMBL" id="JACXZA010000006">
    <property type="protein sequence ID" value="MBD3921653.1"/>
    <property type="molecule type" value="Genomic_DNA"/>
</dbReference>
<comment type="caution">
    <text evidence="4">The sequence shown here is derived from an EMBL/GenBank/DDBJ whole genome shotgun (WGS) entry which is preliminary data.</text>
</comment>
<sequence>MLLTTGCWGGANENGGDGVASITGTSLKSATSVNKPAAVDSSNGKALTFGILYPFAHPFYETITEQAQQAAGPQHVTLLVQAPDEANAEQQIRMMENMINRHVDGIAVDPIDAAAMRPVIDKAIAAGIPVICFESDAPDSRRLSFIGADNRLAGQRMGGLLDGLLGGRGMILVETGTSHMDSLNKRLEGLRHYLESYTEIQVLDVRYNDGSEATAQTDLEQMIDDHPHFDAFIALDPLSVSAAVLVWKAMGLSRHALTFGMMPEIEDAIRNGQLTATVSQYEQEWGSLIVARLLQAADGHKLPSFSDTGMTDVTIETLSHAAEQQ</sequence>
<evidence type="ECO:0000256" key="1">
    <source>
        <dbReference type="ARBA" id="ARBA00004196"/>
    </source>
</evidence>
<dbReference type="Gene3D" id="3.40.50.2300">
    <property type="match status" value="2"/>
</dbReference>
<dbReference type="InterPro" id="IPR025997">
    <property type="entry name" value="SBP_2_dom"/>
</dbReference>
<evidence type="ECO:0000313" key="5">
    <source>
        <dbReference type="Proteomes" id="UP000609346"/>
    </source>
</evidence>
<dbReference type="Pfam" id="PF13407">
    <property type="entry name" value="Peripla_BP_4"/>
    <property type="match status" value="1"/>
</dbReference>
<reference evidence="4 5" key="1">
    <citation type="submission" date="2020-09" db="EMBL/GenBank/DDBJ databases">
        <title>Paenibacillus sp. strain PR3 16S rRNA gene Genome sequencing and assembly.</title>
        <authorList>
            <person name="Kim J."/>
        </authorList>
    </citation>
    <scope>NUCLEOTIDE SEQUENCE [LARGE SCALE GENOMIC DNA]</scope>
    <source>
        <strain evidence="4 5">PR3</strain>
    </source>
</reference>
<proteinExistence type="inferred from homology"/>
<dbReference type="InterPro" id="IPR050555">
    <property type="entry name" value="Bact_Solute-Bind_Prot2"/>
</dbReference>
<name>A0ABR8N0D7_9BACL</name>
<dbReference type="Proteomes" id="UP000609346">
    <property type="component" value="Unassembled WGS sequence"/>
</dbReference>
<dbReference type="PANTHER" id="PTHR30036:SF7">
    <property type="entry name" value="ABC TRANSPORTER PERIPLASMIC-BINDING PROTEIN YPHF"/>
    <property type="match status" value="1"/>
</dbReference>
<evidence type="ECO:0000256" key="2">
    <source>
        <dbReference type="ARBA" id="ARBA00007639"/>
    </source>
</evidence>
<dbReference type="SUPFAM" id="SSF53822">
    <property type="entry name" value="Periplasmic binding protein-like I"/>
    <property type="match status" value="1"/>
</dbReference>
<comment type="similarity">
    <text evidence="2">Belongs to the bacterial solute-binding protein 2 family.</text>
</comment>
<protein>
    <submittedName>
        <fullName evidence="4">Substrate-binding domain-containing protein</fullName>
    </submittedName>
</protein>
<dbReference type="InterPro" id="IPR028082">
    <property type="entry name" value="Peripla_BP_I"/>
</dbReference>
<evidence type="ECO:0000313" key="4">
    <source>
        <dbReference type="EMBL" id="MBD3921653.1"/>
    </source>
</evidence>
<feature type="domain" description="Periplasmic binding protein" evidence="3">
    <location>
        <begin position="52"/>
        <end position="300"/>
    </location>
</feature>
<evidence type="ECO:0000259" key="3">
    <source>
        <dbReference type="Pfam" id="PF13407"/>
    </source>
</evidence>
<comment type="subcellular location">
    <subcellularLocation>
        <location evidence="1">Cell envelope</location>
    </subcellularLocation>
</comment>
<organism evidence="4 5">
    <name type="scientific">Paenibacillus terricola</name>
    <dbReference type="NCBI Taxonomy" id="2763503"/>
    <lineage>
        <taxon>Bacteria</taxon>
        <taxon>Bacillati</taxon>
        <taxon>Bacillota</taxon>
        <taxon>Bacilli</taxon>
        <taxon>Bacillales</taxon>
        <taxon>Paenibacillaceae</taxon>
        <taxon>Paenibacillus</taxon>
    </lineage>
</organism>
<accession>A0ABR8N0D7</accession>
<keyword evidence="5" id="KW-1185">Reference proteome</keyword>
<dbReference type="PANTHER" id="PTHR30036">
    <property type="entry name" value="D-XYLOSE-BINDING PERIPLASMIC PROTEIN"/>
    <property type="match status" value="1"/>
</dbReference>